<dbReference type="PANTHER" id="PTHR30386:SF19">
    <property type="entry name" value="MULTIDRUG EXPORT PROTEIN EMRA-RELATED"/>
    <property type="match status" value="1"/>
</dbReference>
<dbReference type="SUPFAM" id="SSF111369">
    <property type="entry name" value="HlyD-like secretion proteins"/>
    <property type="match status" value="2"/>
</dbReference>
<evidence type="ECO:0000259" key="5">
    <source>
        <dbReference type="Pfam" id="PF25885"/>
    </source>
</evidence>
<sequence>MSHSDNQAAQSLAASSADQQAAPATPTTPTTPAAAQQGNTQKRKKLFTIFGAAVVVVGLGYGAYWYLIGSRYVSTDNAYTATEISVVTPAINGIVADVKVVDTQQVKKGDVLLSIDDADAKLALAQAEADLDRTKRKVEGFFANDAGLAAQVLAREADQKRAAAQVLSAQADMKRAEIDLQRREALAKSGSVSGEELSNARTALLTAQANMKAAEASEVQSRANKSATMGAQKASTVLTANTTVADNPEVELARAKRDQAKLDLERTVLRAPVDGVIARRQVQVGQRVQTGANLLSVVPMQQMHVDANFKEGQLTKVEIGQPVTMKADIYGGSVEYHGVVTGLAGGTGSAFAVIPAQNATGNWIKVVQRLPVRISIDAKELSERPLSVGLSMEVEIDTRGEHAKPAQAQGQAQGQSQKSASL</sequence>
<dbReference type="Pfam" id="PF25885">
    <property type="entry name" value="HH_EMRA"/>
    <property type="match status" value="1"/>
</dbReference>
<evidence type="ECO:0000313" key="7">
    <source>
        <dbReference type="Proteomes" id="UP001629246"/>
    </source>
</evidence>
<evidence type="ECO:0000256" key="3">
    <source>
        <dbReference type="SAM" id="MobiDB-lite"/>
    </source>
</evidence>
<dbReference type="InterPro" id="IPR050739">
    <property type="entry name" value="MFP"/>
</dbReference>
<comment type="caution">
    <text evidence="6">The sequence shown here is derived from an EMBL/GenBank/DDBJ whole genome shotgun (WGS) entry which is preliminary data.</text>
</comment>
<dbReference type="PRINTS" id="PR01490">
    <property type="entry name" value="RTXTOXIND"/>
</dbReference>
<gene>
    <name evidence="6" type="ORF">PQR62_15565</name>
</gene>
<feature type="compositionally biased region" description="Low complexity" evidence="3">
    <location>
        <begin position="7"/>
        <end position="37"/>
    </location>
</feature>
<feature type="domain" description="Multidrug export protein EmrA/FarA alpha-helical hairpin" evidence="5">
    <location>
        <begin position="119"/>
        <end position="267"/>
    </location>
</feature>
<evidence type="ECO:0000256" key="1">
    <source>
        <dbReference type="ARBA" id="ARBA00004196"/>
    </source>
</evidence>
<feature type="region of interest" description="Disordered" evidence="3">
    <location>
        <begin position="397"/>
        <end position="422"/>
    </location>
</feature>
<comment type="subcellular location">
    <subcellularLocation>
        <location evidence="1">Cell envelope</location>
    </subcellularLocation>
</comment>
<keyword evidence="4" id="KW-0472">Membrane</keyword>
<feature type="coiled-coil region" evidence="2">
    <location>
        <begin position="117"/>
        <end position="144"/>
    </location>
</feature>
<reference evidence="6 7" key="1">
    <citation type="journal article" date="2024" name="Chem. Sci.">
        <title>Discovery of megapolipeptins by genome mining of a Burkholderiales bacteria collection.</title>
        <authorList>
            <person name="Paulo B.S."/>
            <person name="Recchia M.J.J."/>
            <person name="Lee S."/>
            <person name="Fergusson C.H."/>
            <person name="Romanowski S.B."/>
            <person name="Hernandez A."/>
            <person name="Krull N."/>
            <person name="Liu D.Y."/>
            <person name="Cavanagh H."/>
            <person name="Bos A."/>
            <person name="Gray C.A."/>
            <person name="Murphy B.T."/>
            <person name="Linington R.G."/>
            <person name="Eustaquio A.S."/>
        </authorList>
    </citation>
    <scope>NUCLEOTIDE SEQUENCE [LARGE SCALE GENOMIC DNA]</scope>
    <source>
        <strain evidence="6 7">RL21-008-BIB-A</strain>
    </source>
</reference>
<evidence type="ECO:0000256" key="4">
    <source>
        <dbReference type="SAM" id="Phobius"/>
    </source>
</evidence>
<dbReference type="Gene3D" id="1.10.287.470">
    <property type="entry name" value="Helix hairpin bin"/>
    <property type="match status" value="2"/>
</dbReference>
<proteinExistence type="predicted"/>
<feature type="compositionally biased region" description="Low complexity" evidence="3">
    <location>
        <begin position="405"/>
        <end position="422"/>
    </location>
</feature>
<keyword evidence="7" id="KW-1185">Reference proteome</keyword>
<keyword evidence="4" id="KW-1133">Transmembrane helix</keyword>
<keyword evidence="4" id="KW-0812">Transmembrane</keyword>
<protein>
    <submittedName>
        <fullName evidence="6">HlyD family secretion protein</fullName>
    </submittedName>
</protein>
<dbReference type="Gene3D" id="2.40.50.100">
    <property type="match status" value="1"/>
</dbReference>
<organism evidence="6 7">
    <name type="scientific">Herbaspirillum lusitanum</name>
    <dbReference type="NCBI Taxonomy" id="213312"/>
    <lineage>
        <taxon>Bacteria</taxon>
        <taxon>Pseudomonadati</taxon>
        <taxon>Pseudomonadota</taxon>
        <taxon>Betaproteobacteria</taxon>
        <taxon>Burkholderiales</taxon>
        <taxon>Oxalobacteraceae</taxon>
        <taxon>Herbaspirillum</taxon>
    </lineage>
</organism>
<dbReference type="Gene3D" id="2.40.30.170">
    <property type="match status" value="1"/>
</dbReference>
<keyword evidence="2" id="KW-0175">Coiled coil</keyword>
<feature type="transmembrane region" description="Helical" evidence="4">
    <location>
        <begin position="46"/>
        <end position="67"/>
    </location>
</feature>
<name>A0ABW9A9V8_9BURK</name>
<dbReference type="EMBL" id="JAQQFM010000006">
    <property type="protein sequence ID" value="MFL9925698.1"/>
    <property type="molecule type" value="Genomic_DNA"/>
</dbReference>
<dbReference type="Proteomes" id="UP001629246">
    <property type="component" value="Unassembled WGS sequence"/>
</dbReference>
<accession>A0ABW9A9V8</accession>
<dbReference type="PANTHER" id="PTHR30386">
    <property type="entry name" value="MEMBRANE FUSION SUBUNIT OF EMRAB-TOLC MULTIDRUG EFFLUX PUMP"/>
    <property type="match status" value="1"/>
</dbReference>
<evidence type="ECO:0000313" key="6">
    <source>
        <dbReference type="EMBL" id="MFL9925698.1"/>
    </source>
</evidence>
<dbReference type="RefSeq" id="WP_408158883.1">
    <property type="nucleotide sequence ID" value="NZ_JAQQFM010000006.1"/>
</dbReference>
<feature type="region of interest" description="Disordered" evidence="3">
    <location>
        <begin position="1"/>
        <end position="39"/>
    </location>
</feature>
<dbReference type="InterPro" id="IPR058633">
    <property type="entry name" value="EmrA/FarA_HH"/>
</dbReference>
<evidence type="ECO:0000256" key="2">
    <source>
        <dbReference type="SAM" id="Coils"/>
    </source>
</evidence>